<sequence>MNDKSKQCDHKTDWLTALDFVKGIQGSSTHLKFLIYEKNSFLHDFGNYWVLYIELNGDFSLVAPDVFIRLCSILAAGKEYKQTGIFHSSKKWYLCQMYSKNNHHRANISLVIIQHTLSTLIDKQFVKSNEGRLTTTQLNENNIFSKIGKTV</sequence>
<dbReference type="AlphaFoldDB" id="A0A0F5BFI4"/>
<protein>
    <submittedName>
        <fullName evidence="2">SepD</fullName>
    </submittedName>
</protein>
<accession>A0A0F5BFI4</accession>
<dbReference type="Proteomes" id="UP000839852">
    <property type="component" value="Unassembled WGS sequence"/>
</dbReference>
<dbReference type="STRING" id="1243604.LFZ48_14120"/>
<evidence type="ECO:0000313" key="4">
    <source>
        <dbReference type="EMBL" id="QXX17018.1"/>
    </source>
</evidence>
<dbReference type="EMBL" id="AAIAJV010000046">
    <property type="protein sequence ID" value="ECC1608994.1"/>
    <property type="molecule type" value="Genomic_DNA"/>
</dbReference>
<evidence type="ECO:0000313" key="5">
    <source>
        <dbReference type="EMBL" id="QXX21567.1"/>
    </source>
</evidence>
<dbReference type="RefSeq" id="WP_000998509.1">
    <property type="nucleotide sequence ID" value="NZ_CP079838.1"/>
</dbReference>
<reference evidence="4" key="2">
    <citation type="submission" date="2021-07" db="EMBL/GenBank/DDBJ databases">
        <title>Whole-Genome Sequences of non-enterica strains of Salmonella enterica isolated from poultry houses.</title>
        <authorList>
            <person name="Lamas A."/>
            <person name="Regal P."/>
            <person name="Miranda J.M."/>
            <person name="Vazquez B."/>
            <person name="Cepeda A."/>
            <person name="Franco C.M."/>
        </authorList>
    </citation>
    <scope>NUCLEOTIDE SEQUENCE</scope>
    <source>
        <strain evidence="4">LHICA_SA1</strain>
        <strain evidence="5">LHICA_SA3</strain>
    </source>
</reference>
<evidence type="ECO:0000313" key="2">
    <source>
        <dbReference type="EMBL" id="ECE6358407.1"/>
    </source>
</evidence>
<organism evidence="2">
    <name type="scientific">Salmonella enterica subsp. salamae</name>
    <dbReference type="NCBI Taxonomy" id="59202"/>
    <lineage>
        <taxon>Bacteria</taxon>
        <taxon>Pseudomonadati</taxon>
        <taxon>Pseudomonadota</taxon>
        <taxon>Gammaproteobacteria</taxon>
        <taxon>Enterobacterales</taxon>
        <taxon>Enterobacteriaceae</taxon>
        <taxon>Salmonella</taxon>
    </lineage>
</organism>
<dbReference type="EMBL" id="AAIIOQ010000001">
    <property type="protein sequence ID" value="ECE6358407.1"/>
    <property type="molecule type" value="Genomic_DNA"/>
</dbReference>
<dbReference type="Proteomes" id="UP000839598">
    <property type="component" value="Unassembled WGS sequence"/>
</dbReference>
<evidence type="ECO:0000313" key="1">
    <source>
        <dbReference type="EMBL" id="ECC1608994.1"/>
    </source>
</evidence>
<reference evidence="2" key="1">
    <citation type="submission" date="2018-06" db="EMBL/GenBank/DDBJ databases">
        <authorList>
            <person name="Ashton P.M."/>
            <person name="Dallman T."/>
            <person name="Nair S."/>
            <person name="De Pinna E."/>
            <person name="Peters T."/>
            <person name="Grant K."/>
        </authorList>
    </citation>
    <scope>NUCLEOTIDE SEQUENCE [LARGE SCALE GENOMIC DNA]</scope>
    <source>
        <strain evidence="3">275803</strain>
        <strain evidence="2">319688</strain>
        <strain evidence="1">646013</strain>
    </source>
</reference>
<name>A0A0F5BFI4_SALER</name>
<dbReference type="EMBL" id="AAIVAV010000008">
    <property type="protein sequence ID" value="ECI4009553.1"/>
    <property type="molecule type" value="Genomic_DNA"/>
</dbReference>
<dbReference type="EMBL" id="CP079836">
    <property type="protein sequence ID" value="QXX17018.1"/>
    <property type="molecule type" value="Genomic_DNA"/>
</dbReference>
<dbReference type="EMBL" id="CP079838">
    <property type="protein sequence ID" value="QXX21567.1"/>
    <property type="molecule type" value="Genomic_DNA"/>
</dbReference>
<accession>A0A344QXK0</accession>
<proteinExistence type="predicted"/>
<evidence type="ECO:0000313" key="3">
    <source>
        <dbReference type="EMBL" id="ECI4009553.1"/>
    </source>
</evidence>
<gene>
    <name evidence="3" type="ORF">DN310_09480</name>
    <name evidence="2" type="ORF">DPA05_01520</name>
    <name evidence="1" type="ORF">FNI14_24145</name>
    <name evidence="5" type="ORF">JMJ83_03640</name>
    <name evidence="4" type="ORF">JMJ86_03575</name>
</gene>